<protein>
    <submittedName>
        <fullName evidence="2">Uncharacterized protein</fullName>
    </submittedName>
</protein>
<keyword evidence="1" id="KW-0812">Transmembrane</keyword>
<evidence type="ECO:0000313" key="3">
    <source>
        <dbReference type="Proteomes" id="UP000010792"/>
    </source>
</evidence>
<evidence type="ECO:0000256" key="1">
    <source>
        <dbReference type="SAM" id="Phobius"/>
    </source>
</evidence>
<gene>
    <name evidence="2" type="ORF">NT26_3642</name>
</gene>
<name>L0NKD9_9HYPH</name>
<dbReference type="STRING" id="1125847.NT26_3642"/>
<dbReference type="AlphaFoldDB" id="L0NKD9"/>
<dbReference type="EMBL" id="FO082820">
    <property type="protein sequence ID" value="CCF21364.1"/>
    <property type="molecule type" value="Genomic_DNA"/>
</dbReference>
<reference evidence="2 3" key="1">
    <citation type="journal article" date="2013" name="Genome Biol. Evol.">
        <title>Life in an arsenic-containing gold mine: genome and physiology of the autotrophic arsenite-oxidizing bacterium rhizobium sp. NT-26.</title>
        <authorList>
            <person name="Andres J."/>
            <person name="Arsene-Ploetze F."/>
            <person name="Barbe V."/>
            <person name="Brochier-Armanet C."/>
            <person name="Cleiss-Arnold J."/>
            <person name="Coppee J.Y."/>
            <person name="Dillies M.A."/>
            <person name="Geist"/>
            <person name="L"/>
            <person name="Joublin A."/>
            <person name="Koechler S."/>
            <person name="Lassalle F."/>
            <person name="Marchal M."/>
            <person name="Medigue C."/>
            <person name="Muller D."/>
            <person name="Nesme X."/>
            <person name="Plewniak F."/>
            <person name="Proux C."/>
            <person name="Ramirez-Bahena M.H."/>
            <person name="Schenowitz C."/>
            <person name="Sismeiro O."/>
            <person name="Vallenet D."/>
            <person name="Santini J.M."/>
            <person name="Bertin P.N."/>
        </authorList>
    </citation>
    <scope>NUCLEOTIDE SEQUENCE [LARGE SCALE GENOMIC DNA]</scope>
    <source>
        <strain evidence="2 3">NT-26</strain>
    </source>
</reference>
<feature type="transmembrane region" description="Helical" evidence="1">
    <location>
        <begin position="12"/>
        <end position="31"/>
    </location>
</feature>
<accession>L0NKD9</accession>
<feature type="transmembrane region" description="Helical" evidence="1">
    <location>
        <begin position="70"/>
        <end position="96"/>
    </location>
</feature>
<keyword evidence="3" id="KW-1185">Reference proteome</keyword>
<organism evidence="2 3">
    <name type="scientific">Pseudorhizobium banfieldiae</name>
    <dbReference type="NCBI Taxonomy" id="1125847"/>
    <lineage>
        <taxon>Bacteria</taxon>
        <taxon>Pseudomonadati</taxon>
        <taxon>Pseudomonadota</taxon>
        <taxon>Alphaproteobacteria</taxon>
        <taxon>Hyphomicrobiales</taxon>
        <taxon>Rhizobiaceae</taxon>
        <taxon>Rhizobium/Agrobacterium group</taxon>
        <taxon>Pseudorhizobium</taxon>
    </lineage>
</organism>
<dbReference type="Proteomes" id="UP000010792">
    <property type="component" value="Chromosome"/>
</dbReference>
<feature type="transmembrane region" description="Helical" evidence="1">
    <location>
        <begin position="37"/>
        <end position="58"/>
    </location>
</feature>
<evidence type="ECO:0000313" key="2">
    <source>
        <dbReference type="EMBL" id="CCF21364.1"/>
    </source>
</evidence>
<dbReference type="KEGG" id="rht:NT26_3642"/>
<proteinExistence type="predicted"/>
<sequence>MNVMTAKQSARLFTSANWVMMLAIVGALMAAQWKHQAVPLAILVLLLVFTVIKARLIILDFMGLRAARPAMAIALWSWPTLFSFASLGRALGSYWFG</sequence>
<keyword evidence="1" id="KW-0472">Membrane</keyword>
<keyword evidence="1" id="KW-1133">Transmembrane helix</keyword>